<evidence type="ECO:0000313" key="1">
    <source>
        <dbReference type="EMBL" id="KAG7342182.1"/>
    </source>
</evidence>
<reference evidence="1" key="2">
    <citation type="submission" date="2021-04" db="EMBL/GenBank/DDBJ databases">
        <authorList>
            <person name="Podell S."/>
        </authorList>
    </citation>
    <scope>NUCLEOTIDE SEQUENCE</scope>
    <source>
        <strain evidence="1">Hildebrandi</strain>
    </source>
</reference>
<protein>
    <recommendedName>
        <fullName evidence="3">Phosphoglycerate mutase family protein</fullName>
    </recommendedName>
</protein>
<comment type="caution">
    <text evidence="1">The sequence shown here is derived from an EMBL/GenBank/DDBJ whole genome shotgun (WGS) entry which is preliminary data.</text>
</comment>
<dbReference type="Proteomes" id="UP000693970">
    <property type="component" value="Unassembled WGS sequence"/>
</dbReference>
<reference evidence="1" key="1">
    <citation type="journal article" date="2021" name="Sci. Rep.">
        <title>Diploid genomic architecture of Nitzschia inconspicua, an elite biomass production diatom.</title>
        <authorList>
            <person name="Oliver A."/>
            <person name="Podell S."/>
            <person name="Pinowska A."/>
            <person name="Traller J.C."/>
            <person name="Smith S.R."/>
            <person name="McClure R."/>
            <person name="Beliaev A."/>
            <person name="Bohutskyi P."/>
            <person name="Hill E.A."/>
            <person name="Rabines A."/>
            <person name="Zheng H."/>
            <person name="Allen L.Z."/>
            <person name="Kuo A."/>
            <person name="Grigoriev I.V."/>
            <person name="Allen A.E."/>
            <person name="Hazlebeck D."/>
            <person name="Allen E.E."/>
        </authorList>
    </citation>
    <scope>NUCLEOTIDE SEQUENCE</scope>
    <source>
        <strain evidence="1">Hildebrandi</strain>
    </source>
</reference>
<gene>
    <name evidence="1" type="ORF">IV203_007274</name>
</gene>
<keyword evidence="2" id="KW-1185">Reference proteome</keyword>
<dbReference type="EMBL" id="JAGRRH010000025">
    <property type="protein sequence ID" value="KAG7342182.1"/>
    <property type="molecule type" value="Genomic_DNA"/>
</dbReference>
<proteinExistence type="predicted"/>
<dbReference type="OrthoDB" id="414418at2759"/>
<accession>A0A9K3KEB3</accession>
<evidence type="ECO:0008006" key="3">
    <source>
        <dbReference type="Google" id="ProtNLM"/>
    </source>
</evidence>
<dbReference type="AlphaFoldDB" id="A0A9K3KEB3"/>
<evidence type="ECO:0000313" key="2">
    <source>
        <dbReference type="Proteomes" id="UP000693970"/>
    </source>
</evidence>
<organism evidence="1 2">
    <name type="scientific">Nitzschia inconspicua</name>
    <dbReference type="NCBI Taxonomy" id="303405"/>
    <lineage>
        <taxon>Eukaryota</taxon>
        <taxon>Sar</taxon>
        <taxon>Stramenopiles</taxon>
        <taxon>Ochrophyta</taxon>
        <taxon>Bacillariophyta</taxon>
        <taxon>Bacillariophyceae</taxon>
        <taxon>Bacillariophycidae</taxon>
        <taxon>Bacillariales</taxon>
        <taxon>Bacillariaceae</taxon>
        <taxon>Nitzschia</taxon>
    </lineage>
</organism>
<sequence>MTPSSSDLDGASNTLLLKLQDTEYESSTAIEKEFGLKPKCLLETQREQEDRMYQVLNTKIASCMEEGDNRTLLMISHGGPVTHLYTKLTGKNWHSHGESKYCCYSIYQFDLNESNHDMPTCVPLLVNESKYLEDLWSDSTANIYKINGKTSTPNGRNCFVFRCQAPVPALETRMYKSKLPQETHLRIPQHSAEGTMQE</sequence>
<name>A0A9K3KEB3_9STRA</name>